<dbReference type="OrthoDB" id="9798454at2"/>
<dbReference type="SUPFAM" id="SSF52218">
    <property type="entry name" value="Flavoproteins"/>
    <property type="match status" value="1"/>
</dbReference>
<evidence type="ECO:0000256" key="1">
    <source>
        <dbReference type="ARBA" id="ARBA00006252"/>
    </source>
</evidence>
<reference evidence="5" key="1">
    <citation type="submission" date="2018-08" db="EMBL/GenBank/DDBJ databases">
        <authorList>
            <person name="Kim S.-J."/>
            <person name="Jung G.-Y."/>
        </authorList>
    </citation>
    <scope>NUCLEOTIDE SEQUENCE [LARGE SCALE GENOMIC DNA]</scope>
    <source>
        <strain evidence="5">GY_H</strain>
    </source>
</reference>
<protein>
    <submittedName>
        <fullName evidence="4">Flavodoxin family protein</fullName>
    </submittedName>
</protein>
<dbReference type="GO" id="GO:0003955">
    <property type="term" value="F:NAD(P)H dehydrogenase (quinone) activity"/>
    <property type="evidence" value="ECO:0007669"/>
    <property type="project" value="TreeGrafter"/>
</dbReference>
<dbReference type="Proteomes" id="UP000263993">
    <property type="component" value="Unassembled WGS sequence"/>
</dbReference>
<dbReference type="Gene3D" id="3.40.50.360">
    <property type="match status" value="1"/>
</dbReference>
<dbReference type="Pfam" id="PF02525">
    <property type="entry name" value="Flavodoxin_2"/>
    <property type="match status" value="1"/>
</dbReference>
<organism evidence="4 5">
    <name type="scientific">Undibacter mobilis</name>
    <dbReference type="NCBI Taxonomy" id="2292256"/>
    <lineage>
        <taxon>Bacteria</taxon>
        <taxon>Pseudomonadati</taxon>
        <taxon>Pseudomonadota</taxon>
        <taxon>Alphaproteobacteria</taxon>
        <taxon>Hyphomicrobiales</taxon>
        <taxon>Nitrobacteraceae</taxon>
        <taxon>Undibacter</taxon>
    </lineage>
</organism>
<dbReference type="EMBL" id="QRGO01000003">
    <property type="protein sequence ID" value="RDV01099.1"/>
    <property type="molecule type" value="Genomic_DNA"/>
</dbReference>
<evidence type="ECO:0000256" key="2">
    <source>
        <dbReference type="ARBA" id="ARBA00023002"/>
    </source>
</evidence>
<dbReference type="InterPro" id="IPR003680">
    <property type="entry name" value="Flavodoxin_fold"/>
</dbReference>
<keyword evidence="5" id="KW-1185">Reference proteome</keyword>
<keyword evidence="2" id="KW-0560">Oxidoreductase</keyword>
<gene>
    <name evidence="4" type="ORF">DXH78_17825</name>
</gene>
<dbReference type="PANTHER" id="PTHR10204">
    <property type="entry name" value="NAD P H OXIDOREDUCTASE-RELATED"/>
    <property type="match status" value="1"/>
</dbReference>
<comment type="similarity">
    <text evidence="1">Belongs to the NAD(P)H dehydrogenase (quinone) family.</text>
</comment>
<dbReference type="RefSeq" id="WP_115518615.1">
    <property type="nucleotide sequence ID" value="NZ_QRGO01000003.1"/>
</dbReference>
<evidence type="ECO:0000313" key="4">
    <source>
        <dbReference type="EMBL" id="RDV01099.1"/>
    </source>
</evidence>
<proteinExistence type="inferred from homology"/>
<sequence length="192" mass="21437">MAKIAIIVGTPLQDSYCEAVGRAYQRGAESGGHQADLFVLGEMRFDAVLREGYRREQPLEPDLVAARDAFKAADHLVFVFPLWCGDMPAIMKGFIERILQSDLLAFQKSGGGANWKVYAGKSARIIMTMGMPGWFYRWYYGAHALKLMKRNILGFIGIKPVRSTIFGMIEAAGDDKRHAWLYEVEAMGHAAD</sequence>
<dbReference type="InterPro" id="IPR051545">
    <property type="entry name" value="NAD(P)H_dehydrogenase_qn"/>
</dbReference>
<dbReference type="InterPro" id="IPR029039">
    <property type="entry name" value="Flavoprotein-like_sf"/>
</dbReference>
<dbReference type="AlphaFoldDB" id="A0A371B0H5"/>
<dbReference type="PANTHER" id="PTHR10204:SF34">
    <property type="entry name" value="NAD(P)H DEHYDROGENASE [QUINONE] 1 ISOFORM 1"/>
    <property type="match status" value="1"/>
</dbReference>
<evidence type="ECO:0000259" key="3">
    <source>
        <dbReference type="Pfam" id="PF02525"/>
    </source>
</evidence>
<name>A0A371B0H5_9BRAD</name>
<comment type="caution">
    <text evidence="4">The sequence shown here is derived from an EMBL/GenBank/DDBJ whole genome shotgun (WGS) entry which is preliminary data.</text>
</comment>
<dbReference type="GO" id="GO:0005829">
    <property type="term" value="C:cytosol"/>
    <property type="evidence" value="ECO:0007669"/>
    <property type="project" value="TreeGrafter"/>
</dbReference>
<evidence type="ECO:0000313" key="5">
    <source>
        <dbReference type="Proteomes" id="UP000263993"/>
    </source>
</evidence>
<accession>A0A371B0H5</accession>
<feature type="domain" description="Flavodoxin-like fold" evidence="3">
    <location>
        <begin position="3"/>
        <end position="172"/>
    </location>
</feature>